<name>A0A0C9MMD1_9FUNG</name>
<evidence type="ECO:0000256" key="2">
    <source>
        <dbReference type="ARBA" id="ARBA00007801"/>
    </source>
</evidence>
<dbReference type="Gene3D" id="3.30.9.10">
    <property type="entry name" value="D-Amino Acid Oxidase, subunit A, domain 2"/>
    <property type="match status" value="1"/>
</dbReference>
<dbReference type="Gene3D" id="3.40.30.20">
    <property type="match status" value="1"/>
</dbReference>
<feature type="domain" description="FAD-binding" evidence="6">
    <location>
        <begin position="15"/>
        <end position="371"/>
    </location>
</feature>
<keyword evidence="7" id="KW-0503">Monooxygenase</keyword>
<keyword evidence="4" id="KW-0274">FAD</keyword>
<comment type="cofactor">
    <cofactor evidence="1">
        <name>FAD</name>
        <dbReference type="ChEBI" id="CHEBI:57692"/>
    </cofactor>
</comment>
<evidence type="ECO:0000256" key="5">
    <source>
        <dbReference type="ARBA" id="ARBA00023002"/>
    </source>
</evidence>
<keyword evidence="8" id="KW-1185">Reference proteome</keyword>
<evidence type="ECO:0000313" key="7">
    <source>
        <dbReference type="EMBL" id="GAN08664.1"/>
    </source>
</evidence>
<dbReference type="PANTHER" id="PTHR43004">
    <property type="entry name" value="TRK SYSTEM POTASSIUM UPTAKE PROTEIN"/>
    <property type="match status" value="1"/>
</dbReference>
<dbReference type="EMBL" id="DF836506">
    <property type="protein sequence ID" value="GAN08664.1"/>
    <property type="molecule type" value="Genomic_DNA"/>
</dbReference>
<keyword evidence="5" id="KW-0560">Oxidoreductase</keyword>
<protein>
    <submittedName>
        <fullName evidence="7">Phenol 2-monooxygenase</fullName>
    </submittedName>
</protein>
<accession>A0A0C9MMD1</accession>
<dbReference type="InterPro" id="IPR038220">
    <property type="entry name" value="PHOX_C_sf"/>
</dbReference>
<gene>
    <name evidence="7" type="ORF">MAM1_0217c08179</name>
</gene>
<dbReference type="InterPro" id="IPR050641">
    <property type="entry name" value="RIFMO-like"/>
</dbReference>
<sequence length="598" mass="67236">MVTPDMSIPAPASKVDFLVVGGGPVGLLAANLIVQAGLTVRIVDIEYEPNHWGRGDWIHGRTLELLERAGLAVELLKTGVKVDKMSSYMNGRLQKEIPFVPEETESKHEYLLCVGQHITESSLQSQLSQFDVQVERPSTVVSMDRDENKDGEYPITATVMHLQEGRGTEDVQCKYVLGCDGAHSDIRQQLGITNEGETSETHAGVLDALIRTNFASRKEVCIVQNDHAKTISMFPRENGLTRLFVHFNENEHEQRKEQHNRNKIMLEDIQREAKRALLPQRIEFLGILYWSVYVVGQRYASRLDSEDQRVFLCGDAAHSQSPTLGQGLNTGFGDIFNLIWKIVMVERGQLDRKFLTTYHSERWPVAQNVLDIDRIAAKAAAGHRAADYCDVVEKHRLFTAGYGISYEKNSKDDVSLMWAPGGEDEAIELKSEYHMKPGMRAPNYKVFGFTSGKKMRLFDAIPKNDKVPQWLSYTLFVLAHDLRSTHEIVAKFLQETSKATTLLPPTNVVVITTSTADQVAAYKGMLDSDRVVIDKLNQAQCHRAFHRRATGSNNHHSAEDEKIQVVLVRPDGYIGTIIRSDDAALLSNRVCQYFSNIV</sequence>
<keyword evidence="3" id="KW-0285">Flavoprotein</keyword>
<dbReference type="PRINTS" id="PR00420">
    <property type="entry name" value="RNGMNOXGNASE"/>
</dbReference>
<dbReference type="Gene3D" id="3.50.50.60">
    <property type="entry name" value="FAD/NAD(P)-binding domain"/>
    <property type="match status" value="1"/>
</dbReference>
<evidence type="ECO:0000259" key="6">
    <source>
        <dbReference type="Pfam" id="PF01494"/>
    </source>
</evidence>
<proteinExistence type="inferred from homology"/>
<organism evidence="7">
    <name type="scientific">Mucor ambiguus</name>
    <dbReference type="NCBI Taxonomy" id="91626"/>
    <lineage>
        <taxon>Eukaryota</taxon>
        <taxon>Fungi</taxon>
        <taxon>Fungi incertae sedis</taxon>
        <taxon>Mucoromycota</taxon>
        <taxon>Mucoromycotina</taxon>
        <taxon>Mucoromycetes</taxon>
        <taxon>Mucorales</taxon>
        <taxon>Mucorineae</taxon>
        <taxon>Mucoraceae</taxon>
        <taxon>Mucor</taxon>
    </lineage>
</organism>
<reference evidence="7" key="1">
    <citation type="submission" date="2014-09" db="EMBL/GenBank/DDBJ databases">
        <title>Draft genome sequence of an oleaginous Mucoromycotina fungus Mucor ambiguus NBRC6742.</title>
        <authorList>
            <person name="Takeda I."/>
            <person name="Yamane N."/>
            <person name="Morita T."/>
            <person name="Tamano K."/>
            <person name="Machida M."/>
            <person name="Baker S."/>
            <person name="Koike H."/>
        </authorList>
    </citation>
    <scope>NUCLEOTIDE SEQUENCE</scope>
    <source>
        <strain evidence="7">NBRC 6742</strain>
    </source>
</reference>
<dbReference type="InterPro" id="IPR002938">
    <property type="entry name" value="FAD-bd"/>
</dbReference>
<dbReference type="OrthoDB" id="1716816at2759"/>
<dbReference type="Pfam" id="PF01494">
    <property type="entry name" value="FAD_binding_3"/>
    <property type="match status" value="1"/>
</dbReference>
<dbReference type="Proteomes" id="UP000053815">
    <property type="component" value="Unassembled WGS sequence"/>
</dbReference>
<dbReference type="STRING" id="91626.A0A0C9MMD1"/>
<evidence type="ECO:0000256" key="4">
    <source>
        <dbReference type="ARBA" id="ARBA00022827"/>
    </source>
</evidence>
<evidence type="ECO:0000313" key="8">
    <source>
        <dbReference type="Proteomes" id="UP000053815"/>
    </source>
</evidence>
<dbReference type="PANTHER" id="PTHR43004:SF19">
    <property type="entry name" value="BINDING MONOOXYGENASE, PUTATIVE (JCVI)-RELATED"/>
    <property type="match status" value="1"/>
</dbReference>
<dbReference type="InterPro" id="IPR036188">
    <property type="entry name" value="FAD/NAD-bd_sf"/>
</dbReference>
<dbReference type="AlphaFoldDB" id="A0A0C9MMD1"/>
<dbReference type="SUPFAM" id="SSF52833">
    <property type="entry name" value="Thioredoxin-like"/>
    <property type="match status" value="1"/>
</dbReference>
<comment type="similarity">
    <text evidence="2">Belongs to the PheA/TfdB FAD monooxygenase family.</text>
</comment>
<dbReference type="SUPFAM" id="SSF51905">
    <property type="entry name" value="FAD/NAD(P)-binding domain"/>
    <property type="match status" value="1"/>
</dbReference>
<dbReference type="InterPro" id="IPR036249">
    <property type="entry name" value="Thioredoxin-like_sf"/>
</dbReference>
<dbReference type="SUPFAM" id="SSF54373">
    <property type="entry name" value="FAD-linked reductases, C-terminal domain"/>
    <property type="match status" value="1"/>
</dbReference>
<dbReference type="GO" id="GO:0016709">
    <property type="term" value="F:oxidoreductase activity, acting on paired donors, with incorporation or reduction of molecular oxygen, NAD(P)H as one donor, and incorporation of one atom of oxygen"/>
    <property type="evidence" value="ECO:0007669"/>
    <property type="project" value="UniProtKB-ARBA"/>
</dbReference>
<dbReference type="GO" id="GO:0071949">
    <property type="term" value="F:FAD binding"/>
    <property type="evidence" value="ECO:0007669"/>
    <property type="project" value="InterPro"/>
</dbReference>
<evidence type="ECO:0000256" key="3">
    <source>
        <dbReference type="ARBA" id="ARBA00022630"/>
    </source>
</evidence>
<evidence type="ECO:0000256" key="1">
    <source>
        <dbReference type="ARBA" id="ARBA00001974"/>
    </source>
</evidence>